<dbReference type="InterPro" id="IPR050481">
    <property type="entry name" value="UDP-glycosyltransf_plant"/>
</dbReference>
<comment type="caution">
    <text evidence="4">The sequence shown here is derived from an EMBL/GenBank/DDBJ whole genome shotgun (WGS) entry which is preliminary data.</text>
</comment>
<dbReference type="CDD" id="cd03784">
    <property type="entry name" value="GT1_Gtf-like"/>
    <property type="match status" value="1"/>
</dbReference>
<evidence type="ECO:0000256" key="2">
    <source>
        <dbReference type="ARBA" id="ARBA00022679"/>
    </source>
</evidence>
<keyword evidence="2 3" id="KW-0808">Transferase</keyword>
<comment type="similarity">
    <text evidence="1 3">Belongs to the UDP-glycosyltransferase family.</text>
</comment>
<evidence type="ECO:0000313" key="5">
    <source>
        <dbReference type="Proteomes" id="UP001279734"/>
    </source>
</evidence>
<dbReference type="AlphaFoldDB" id="A0AAD3RZV0"/>
<sequence>MAKLLETSSPDWVFYDFPSHWLPPMATKLGIRSAIFSVVCASFLVFIPASSDSFDLHYETLDDLTLPKWMTFPTTIEFRLHEVKKMLLHIGENGPRLTAGISGLLPPSVQERDGDDATWREISDWLKNMTRDRWSMEHLGVSPHKLKRISPRWHWIGDIWVALHLGTQKINEAERRQPVGATGRVRRTNKWSRIGMETWAPQLRILSHESVGGFLTHCGWSSVIEGLQSGQPLIMLPFFADQASNARVLAEMKVGIEIPRDEDDGSFTRNSVAESLRLVFVDEDRKIYREKAKESSALFGDRSLHGQYVDKLVEHLISNATE</sequence>
<protein>
    <recommendedName>
        <fullName evidence="6">UDP-glycosyltransferases domain-containing protein</fullName>
    </recommendedName>
</protein>
<dbReference type="EMBL" id="BSYO01000003">
    <property type="protein sequence ID" value="GMH01794.1"/>
    <property type="molecule type" value="Genomic_DNA"/>
</dbReference>
<evidence type="ECO:0000256" key="3">
    <source>
        <dbReference type="RuleBase" id="RU003718"/>
    </source>
</evidence>
<evidence type="ECO:0000313" key="4">
    <source>
        <dbReference type="EMBL" id="GMH01794.1"/>
    </source>
</evidence>
<name>A0AAD3RZV0_NEPGR</name>
<dbReference type="InterPro" id="IPR002213">
    <property type="entry name" value="UDP_glucos_trans"/>
</dbReference>
<reference evidence="4" key="1">
    <citation type="submission" date="2023-05" db="EMBL/GenBank/DDBJ databases">
        <title>Nepenthes gracilis genome sequencing.</title>
        <authorList>
            <person name="Fukushima K."/>
        </authorList>
    </citation>
    <scope>NUCLEOTIDE SEQUENCE</scope>
    <source>
        <strain evidence="4">SING2019-196</strain>
    </source>
</reference>
<dbReference type="GO" id="GO:0035251">
    <property type="term" value="F:UDP-glucosyltransferase activity"/>
    <property type="evidence" value="ECO:0007669"/>
    <property type="project" value="InterPro"/>
</dbReference>
<accession>A0AAD3RZV0</accession>
<dbReference type="PANTHER" id="PTHR48049">
    <property type="entry name" value="GLYCOSYLTRANSFERASE"/>
    <property type="match status" value="1"/>
</dbReference>
<dbReference type="Gene3D" id="3.40.50.2000">
    <property type="entry name" value="Glycogen Phosphorylase B"/>
    <property type="match status" value="2"/>
</dbReference>
<gene>
    <name evidence="4" type="ORF">Nepgr_003633</name>
</gene>
<keyword evidence="5" id="KW-1185">Reference proteome</keyword>
<keyword evidence="3" id="KW-0328">Glycosyltransferase</keyword>
<organism evidence="4 5">
    <name type="scientific">Nepenthes gracilis</name>
    <name type="common">Slender pitcher plant</name>
    <dbReference type="NCBI Taxonomy" id="150966"/>
    <lineage>
        <taxon>Eukaryota</taxon>
        <taxon>Viridiplantae</taxon>
        <taxon>Streptophyta</taxon>
        <taxon>Embryophyta</taxon>
        <taxon>Tracheophyta</taxon>
        <taxon>Spermatophyta</taxon>
        <taxon>Magnoliopsida</taxon>
        <taxon>eudicotyledons</taxon>
        <taxon>Gunneridae</taxon>
        <taxon>Pentapetalae</taxon>
        <taxon>Caryophyllales</taxon>
        <taxon>Nepenthaceae</taxon>
        <taxon>Nepenthes</taxon>
    </lineage>
</organism>
<dbReference type="SUPFAM" id="SSF53756">
    <property type="entry name" value="UDP-Glycosyltransferase/glycogen phosphorylase"/>
    <property type="match status" value="1"/>
</dbReference>
<evidence type="ECO:0000256" key="1">
    <source>
        <dbReference type="ARBA" id="ARBA00009995"/>
    </source>
</evidence>
<proteinExistence type="inferred from homology"/>
<dbReference type="PROSITE" id="PS00375">
    <property type="entry name" value="UDPGT"/>
    <property type="match status" value="1"/>
</dbReference>
<dbReference type="PANTHER" id="PTHR48049:SF60">
    <property type="entry name" value="UDP-GLYCOSYLTRANSFERASE 91B1"/>
    <property type="match status" value="1"/>
</dbReference>
<evidence type="ECO:0008006" key="6">
    <source>
        <dbReference type="Google" id="ProtNLM"/>
    </source>
</evidence>
<dbReference type="InterPro" id="IPR035595">
    <property type="entry name" value="UDP_glycos_trans_CS"/>
</dbReference>
<dbReference type="Pfam" id="PF00201">
    <property type="entry name" value="UDPGT"/>
    <property type="match status" value="1"/>
</dbReference>
<dbReference type="Proteomes" id="UP001279734">
    <property type="component" value="Unassembled WGS sequence"/>
</dbReference>